<dbReference type="Proteomes" id="UP000651977">
    <property type="component" value="Unassembled WGS sequence"/>
</dbReference>
<keyword evidence="4 8" id="KW-0479">Metal-binding</keyword>
<dbReference type="RefSeq" id="WP_055731730.1">
    <property type="nucleotide sequence ID" value="NZ_BMDY01000001.1"/>
</dbReference>
<evidence type="ECO:0000256" key="7">
    <source>
        <dbReference type="NCBIfam" id="TIGR01132"/>
    </source>
</evidence>
<dbReference type="InterPro" id="IPR005844">
    <property type="entry name" value="A-D-PHexomutase_a/b/a-I"/>
</dbReference>
<evidence type="ECO:0000259" key="9">
    <source>
        <dbReference type="Pfam" id="PF00408"/>
    </source>
</evidence>
<dbReference type="Pfam" id="PF02878">
    <property type="entry name" value="PGM_PMM_I"/>
    <property type="match status" value="1"/>
</dbReference>
<evidence type="ECO:0000313" key="13">
    <source>
        <dbReference type="EMBL" id="GGA92262.1"/>
    </source>
</evidence>
<proteinExistence type="inferred from homology"/>
<dbReference type="Pfam" id="PF02879">
    <property type="entry name" value="PGM_PMM_II"/>
    <property type="match status" value="1"/>
</dbReference>
<feature type="domain" description="Alpha-D-phosphohexomutase alpha/beta/alpha" evidence="11">
    <location>
        <begin position="210"/>
        <end position="315"/>
    </location>
</feature>
<keyword evidence="6" id="KW-0413">Isomerase</keyword>
<evidence type="ECO:0000259" key="10">
    <source>
        <dbReference type="Pfam" id="PF02878"/>
    </source>
</evidence>
<dbReference type="SUPFAM" id="SSF53738">
    <property type="entry name" value="Phosphoglucomutase, first 3 domains"/>
    <property type="match status" value="3"/>
</dbReference>
<dbReference type="EC" id="5.4.2.2" evidence="7"/>
<evidence type="ECO:0000256" key="1">
    <source>
        <dbReference type="ARBA" id="ARBA00001946"/>
    </source>
</evidence>
<dbReference type="Gene3D" id="3.40.120.10">
    <property type="entry name" value="Alpha-D-Glucose-1,6-Bisphosphate, subunit A, domain 3"/>
    <property type="match status" value="3"/>
</dbReference>
<comment type="caution">
    <text evidence="13">The sequence shown here is derived from an EMBL/GenBank/DDBJ whole genome shotgun (WGS) entry which is preliminary data.</text>
</comment>
<name>A0ABQ1HWU3_9ALTE</name>
<feature type="domain" description="Alpha-D-phosphohexomutase alpha/beta/alpha" evidence="12">
    <location>
        <begin position="321"/>
        <end position="440"/>
    </location>
</feature>
<evidence type="ECO:0000256" key="2">
    <source>
        <dbReference type="ARBA" id="ARBA00010231"/>
    </source>
</evidence>
<sequence length="549" mass="58597">MAIHPLAGKPAQAEHLANIPRLVADYYLLQPDVSVREQQVAFGTSGHRGSSSKKAFNENHILAVSQAIAEYRLAQGTKGPLYIGKDTHALSEPAFCSAVEVFAANGVEVRYQEGLGYTPTPVISHAILAYNRLGKEQADGVVITPSHNPPEDGGFKYNPPNGGPADSDVTKIVQDRANEILANGLKDVKRLSYDEAIAMPSVVAIDYIKPYVDDLANVLDMEAIAKAKVKIGVDPLGGSGIDFWPVIAETYGLDIEVVNDRVDPTFAFMTLDKDGKIRMDCSSPYAMASLIALKDKFDVAVANDPDYDRHGIVTKSSGLLNPNHYLAVAINYLYSHRSGWSKDAAIGKTLVSSSMIDRVAASLGRELKEVPVGFKWFVDGLFDGSIAFGGEESAGASFLRKDGGVWSTDKDGIILALLAAEIIAVTGKDPGEHYQSFVSQFGEPVYKRIDAPASIEQKAVLSALDPAMVEAETLAGEAITAKLTAAPGNGAAIGGLKVVTENGWFAARPSGTEAIYKIYMESFKGEQHLALIEQEAQTIVSAALAKAGL</sequence>
<dbReference type="Pfam" id="PF00408">
    <property type="entry name" value="PGM_PMM_IV"/>
    <property type="match status" value="1"/>
</dbReference>
<evidence type="ECO:0000256" key="8">
    <source>
        <dbReference type="RuleBase" id="RU004326"/>
    </source>
</evidence>
<dbReference type="NCBIfam" id="TIGR01132">
    <property type="entry name" value="pgm"/>
    <property type="match status" value="1"/>
</dbReference>
<dbReference type="InterPro" id="IPR005843">
    <property type="entry name" value="A-D-PHexomutase_C"/>
</dbReference>
<evidence type="ECO:0000256" key="3">
    <source>
        <dbReference type="ARBA" id="ARBA00022553"/>
    </source>
</evidence>
<keyword evidence="5 8" id="KW-0460">Magnesium</keyword>
<dbReference type="PANTHER" id="PTHR45745">
    <property type="entry name" value="PHOSPHOMANNOMUTASE 45A"/>
    <property type="match status" value="1"/>
</dbReference>
<protein>
    <recommendedName>
        <fullName evidence="7">Phosphoglucomutase</fullName>
        <ecNumber evidence="7">5.4.2.2</ecNumber>
    </recommendedName>
</protein>
<evidence type="ECO:0000259" key="11">
    <source>
        <dbReference type="Pfam" id="PF02879"/>
    </source>
</evidence>
<keyword evidence="14" id="KW-1185">Reference proteome</keyword>
<dbReference type="CDD" id="cd05801">
    <property type="entry name" value="PGM_like3"/>
    <property type="match status" value="1"/>
</dbReference>
<dbReference type="InterPro" id="IPR005845">
    <property type="entry name" value="A-D-PHexomutase_a/b/a-II"/>
</dbReference>
<comment type="cofactor">
    <cofactor evidence="1">
        <name>Mg(2+)</name>
        <dbReference type="ChEBI" id="CHEBI:18420"/>
    </cofactor>
</comment>
<dbReference type="InterPro" id="IPR016066">
    <property type="entry name" value="A-D-PHexomutase_CS"/>
</dbReference>
<gene>
    <name evidence="13" type="primary">pgm</name>
    <name evidence="13" type="ORF">GCM10007414_01130</name>
</gene>
<feature type="domain" description="Alpha-D-phosphohexomutase C-terminal" evidence="9">
    <location>
        <begin position="483"/>
        <end position="535"/>
    </location>
</feature>
<dbReference type="PANTHER" id="PTHR45745:SF1">
    <property type="entry name" value="PHOSPHOGLUCOMUTASE 2B-RELATED"/>
    <property type="match status" value="1"/>
</dbReference>
<dbReference type="EMBL" id="BMDY01000001">
    <property type="protein sequence ID" value="GGA92262.1"/>
    <property type="molecule type" value="Genomic_DNA"/>
</dbReference>
<evidence type="ECO:0000313" key="14">
    <source>
        <dbReference type="Proteomes" id="UP000651977"/>
    </source>
</evidence>
<keyword evidence="3" id="KW-0597">Phosphoprotein</keyword>
<dbReference type="PROSITE" id="PS00710">
    <property type="entry name" value="PGM_PMM"/>
    <property type="match status" value="1"/>
</dbReference>
<accession>A0ABQ1HWU3</accession>
<dbReference type="InterPro" id="IPR005852">
    <property type="entry name" value="PGM_a-D-Glc-sp"/>
</dbReference>
<evidence type="ECO:0000256" key="4">
    <source>
        <dbReference type="ARBA" id="ARBA00022723"/>
    </source>
</evidence>
<evidence type="ECO:0000256" key="6">
    <source>
        <dbReference type="ARBA" id="ARBA00023235"/>
    </source>
</evidence>
<evidence type="ECO:0000259" key="12">
    <source>
        <dbReference type="Pfam" id="PF02880"/>
    </source>
</evidence>
<comment type="similarity">
    <text evidence="2 8">Belongs to the phosphohexose mutase family.</text>
</comment>
<feature type="domain" description="Alpha-D-phosphohexomutase alpha/beta/alpha" evidence="10">
    <location>
        <begin position="41"/>
        <end position="180"/>
    </location>
</feature>
<dbReference type="InterPro" id="IPR016055">
    <property type="entry name" value="A-D-PHexomutase_a/b/a-I/II/III"/>
</dbReference>
<dbReference type="InterPro" id="IPR005846">
    <property type="entry name" value="A-D-PHexomutase_a/b/a-III"/>
</dbReference>
<dbReference type="Gene3D" id="3.30.310.50">
    <property type="entry name" value="Alpha-D-phosphohexomutase, C-terminal domain"/>
    <property type="match status" value="1"/>
</dbReference>
<organism evidence="13 14">
    <name type="scientific">Agarivorans gilvus</name>
    <dbReference type="NCBI Taxonomy" id="680279"/>
    <lineage>
        <taxon>Bacteria</taxon>
        <taxon>Pseudomonadati</taxon>
        <taxon>Pseudomonadota</taxon>
        <taxon>Gammaproteobacteria</taxon>
        <taxon>Alteromonadales</taxon>
        <taxon>Alteromonadaceae</taxon>
        <taxon>Agarivorans</taxon>
    </lineage>
</organism>
<dbReference type="Pfam" id="PF02880">
    <property type="entry name" value="PGM_PMM_III"/>
    <property type="match status" value="1"/>
</dbReference>
<reference evidence="14" key="1">
    <citation type="journal article" date="2019" name="Int. J. Syst. Evol. Microbiol.">
        <title>The Global Catalogue of Microorganisms (GCM) 10K type strain sequencing project: providing services to taxonomists for standard genome sequencing and annotation.</title>
        <authorList>
            <consortium name="The Broad Institute Genomics Platform"/>
            <consortium name="The Broad Institute Genome Sequencing Center for Infectious Disease"/>
            <person name="Wu L."/>
            <person name="Ma J."/>
        </authorList>
    </citation>
    <scope>NUCLEOTIDE SEQUENCE [LARGE SCALE GENOMIC DNA]</scope>
    <source>
        <strain evidence="14">CGMCC 1.10131</strain>
    </source>
</reference>
<evidence type="ECO:0000256" key="5">
    <source>
        <dbReference type="ARBA" id="ARBA00022842"/>
    </source>
</evidence>
<dbReference type="SUPFAM" id="SSF55957">
    <property type="entry name" value="Phosphoglucomutase, C-terminal domain"/>
    <property type="match status" value="1"/>
</dbReference>
<dbReference type="InterPro" id="IPR036900">
    <property type="entry name" value="A-D-PHexomutase_C_sf"/>
</dbReference>